<keyword evidence="2" id="KW-0325">Glycoprotein</keyword>
<dbReference type="PANTHER" id="PTHR31284">
    <property type="entry name" value="ACID PHOSPHATASE-LIKE PROTEIN"/>
    <property type="match status" value="1"/>
</dbReference>
<organism evidence="3 4">
    <name type="scientific">Legionella antarctica</name>
    <dbReference type="NCBI Taxonomy" id="2708020"/>
    <lineage>
        <taxon>Bacteria</taxon>
        <taxon>Pseudomonadati</taxon>
        <taxon>Pseudomonadota</taxon>
        <taxon>Gammaproteobacteria</taxon>
        <taxon>Legionellales</taxon>
        <taxon>Legionellaceae</taxon>
        <taxon>Legionella</taxon>
    </lineage>
</organism>
<dbReference type="Gene3D" id="3.40.50.1000">
    <property type="entry name" value="HAD superfamily/HAD-like"/>
    <property type="match status" value="1"/>
</dbReference>
<name>A0A6F8T0N6_9GAMM</name>
<dbReference type="InterPro" id="IPR005519">
    <property type="entry name" value="Acid_phosphat_B-like"/>
</dbReference>
<sequence>MKRRLTVLPLVLMTFGLSLFFSYPIYPEPPNLSLVKKELIHYHDSGLYQQELTKKIQQAHQYIIREALANDQKKEQQKLALVLDIDETSLSNYDKMVKHGFTGTRAEIHREILGADSPVIKPMLALYQDAIKHGVNVFFVTGRGESERAATKRNLMKAGYKNWAGLYVRPDKYSSPSIIPFKSQTRAMISKQGFTIIASIGDQFSDIHGGYAKKGFKLPNPYYYLP</sequence>
<dbReference type="PIRSF" id="PIRSF002674">
    <property type="entry name" value="VSP"/>
    <property type="match status" value="1"/>
</dbReference>
<dbReference type="InterPro" id="IPR023214">
    <property type="entry name" value="HAD_sf"/>
</dbReference>
<dbReference type="KEGG" id="lant:TUM19329_06050"/>
<dbReference type="SUPFAM" id="SSF56784">
    <property type="entry name" value="HAD-like"/>
    <property type="match status" value="1"/>
</dbReference>
<dbReference type="EMBL" id="AP022839">
    <property type="protein sequence ID" value="BCA94244.1"/>
    <property type="molecule type" value="Genomic_DNA"/>
</dbReference>
<evidence type="ECO:0000256" key="2">
    <source>
        <dbReference type="ARBA" id="ARBA00023180"/>
    </source>
</evidence>
<evidence type="ECO:0000313" key="3">
    <source>
        <dbReference type="EMBL" id="BCA94244.1"/>
    </source>
</evidence>
<accession>A0A6F8T0N6</accession>
<dbReference type="InterPro" id="IPR036412">
    <property type="entry name" value="HAD-like_sf"/>
</dbReference>
<gene>
    <name evidence="3" type="ORF">TUM19329_06050</name>
</gene>
<dbReference type="Pfam" id="PF03767">
    <property type="entry name" value="Acid_phosphat_B"/>
    <property type="match status" value="1"/>
</dbReference>
<dbReference type="AlphaFoldDB" id="A0A6F8T0N6"/>
<protein>
    <submittedName>
        <fullName evidence="3">Acid phosphatase</fullName>
    </submittedName>
</protein>
<proteinExistence type="predicted"/>
<dbReference type="Proteomes" id="UP000502894">
    <property type="component" value="Chromosome"/>
</dbReference>
<keyword evidence="4" id="KW-1185">Reference proteome</keyword>
<dbReference type="PANTHER" id="PTHR31284:SF10">
    <property type="entry name" value="ACID PHOSPHATASE-LIKE PROTEIN"/>
    <property type="match status" value="1"/>
</dbReference>
<dbReference type="InterPro" id="IPR014403">
    <property type="entry name" value="APS1/VSP"/>
</dbReference>
<dbReference type="RefSeq" id="WP_173236201.1">
    <property type="nucleotide sequence ID" value="NZ_AP022839.1"/>
</dbReference>
<evidence type="ECO:0000313" key="4">
    <source>
        <dbReference type="Proteomes" id="UP000502894"/>
    </source>
</evidence>
<keyword evidence="1" id="KW-0732">Signal</keyword>
<evidence type="ECO:0000256" key="1">
    <source>
        <dbReference type="ARBA" id="ARBA00022729"/>
    </source>
</evidence>
<reference evidence="3" key="1">
    <citation type="journal article" date="2020" name="Microbiol. Resour. Announc.">
        <title>Complete Genome Sequence of Novel Psychrotolerant Legionella Strain TUM19329, Isolated from Antarctic Lake Sediment.</title>
        <authorList>
            <person name="Shimada S."/>
            <person name="Nakai R."/>
            <person name="Aoki K."/>
            <person name="Shimoeda N."/>
            <person name="Ohno G."/>
            <person name="Miyazaki Y."/>
            <person name="Kudoh S."/>
            <person name="Imura S."/>
            <person name="Watanabe K."/>
            <person name="Ishii Y."/>
            <person name="Tateda K."/>
        </authorList>
    </citation>
    <scope>NUCLEOTIDE SEQUENCE [LARGE SCALE GENOMIC DNA]</scope>
    <source>
        <strain evidence="3">TUM19329</strain>
    </source>
</reference>